<keyword evidence="1" id="KW-0472">Membrane</keyword>
<dbReference type="Proteomes" id="UP000315589">
    <property type="component" value="Unassembled WGS sequence"/>
</dbReference>
<dbReference type="AlphaFoldDB" id="A0A554LH39"/>
<keyword evidence="1" id="KW-1133">Transmembrane helix</keyword>
<evidence type="ECO:0000313" key="3">
    <source>
        <dbReference type="Proteomes" id="UP000315589"/>
    </source>
</evidence>
<accession>A0A554LH39</accession>
<name>A0A554LH39_9BACT</name>
<proteinExistence type="predicted"/>
<evidence type="ECO:0000256" key="1">
    <source>
        <dbReference type="SAM" id="Phobius"/>
    </source>
</evidence>
<dbReference type="EMBL" id="VMGI01000083">
    <property type="protein sequence ID" value="TSC92191.1"/>
    <property type="molecule type" value="Genomic_DNA"/>
</dbReference>
<sequence>MLRLVNIFLNLFKYLLFILILLELIVIYFAITEEFHPKLGKNSNFPPCKIKFEPIIFRNALIWERSPCWVIFFANFERKIKSLIDSSRQRNFL</sequence>
<reference evidence="2 3" key="1">
    <citation type="submission" date="2017-07" db="EMBL/GenBank/DDBJ databases">
        <title>Mechanisms for carbon and nitrogen cycling indicate functional differentiation within the Candidate Phyla Radiation.</title>
        <authorList>
            <person name="Danczak R.E."/>
            <person name="Johnston M.D."/>
            <person name="Kenah C."/>
            <person name="Slattery M."/>
            <person name="Wrighton K.C."/>
            <person name="Wilkins M.J."/>
        </authorList>
    </citation>
    <scope>NUCLEOTIDE SEQUENCE [LARGE SCALE GENOMIC DNA]</scope>
    <source>
        <strain evidence="2">Licking1014_85</strain>
    </source>
</reference>
<evidence type="ECO:0000313" key="2">
    <source>
        <dbReference type="EMBL" id="TSC92191.1"/>
    </source>
</evidence>
<organism evidence="2 3">
    <name type="scientific">Candidatus Berkelbacteria bacterium Licking1014_85</name>
    <dbReference type="NCBI Taxonomy" id="2017148"/>
    <lineage>
        <taxon>Bacteria</taxon>
        <taxon>Candidatus Berkelbacteria</taxon>
    </lineage>
</organism>
<feature type="transmembrane region" description="Helical" evidence="1">
    <location>
        <begin position="12"/>
        <end position="31"/>
    </location>
</feature>
<gene>
    <name evidence="2" type="ORF">CEN91_540</name>
</gene>
<protein>
    <submittedName>
        <fullName evidence="2">Uncharacterized protein</fullName>
    </submittedName>
</protein>
<comment type="caution">
    <text evidence="2">The sequence shown here is derived from an EMBL/GenBank/DDBJ whole genome shotgun (WGS) entry which is preliminary data.</text>
</comment>
<keyword evidence="1" id="KW-0812">Transmembrane</keyword>